<feature type="region of interest" description="Disordered" evidence="1">
    <location>
        <begin position="796"/>
        <end position="836"/>
    </location>
</feature>
<evidence type="ECO:0000313" key="2">
    <source>
        <dbReference type="EMBL" id="CAE7330102.1"/>
    </source>
</evidence>
<protein>
    <submittedName>
        <fullName evidence="2">Uncharacterized protein</fullName>
    </submittedName>
</protein>
<dbReference type="EMBL" id="CAJNDS010002105">
    <property type="protein sequence ID" value="CAE7330102.1"/>
    <property type="molecule type" value="Genomic_DNA"/>
</dbReference>
<evidence type="ECO:0000313" key="3">
    <source>
        <dbReference type="Proteomes" id="UP000604046"/>
    </source>
</evidence>
<evidence type="ECO:0000256" key="1">
    <source>
        <dbReference type="SAM" id="MobiDB-lite"/>
    </source>
</evidence>
<gene>
    <name evidence="2" type="ORF">SNAT2548_LOCUS17275</name>
</gene>
<name>A0A812NSK8_9DINO</name>
<proteinExistence type="predicted"/>
<keyword evidence="3" id="KW-1185">Reference proteome</keyword>
<dbReference type="OrthoDB" id="425910at2759"/>
<accession>A0A812NSK8</accession>
<dbReference type="Proteomes" id="UP000604046">
    <property type="component" value="Unassembled WGS sequence"/>
</dbReference>
<dbReference type="SUPFAM" id="SSF48371">
    <property type="entry name" value="ARM repeat"/>
    <property type="match status" value="1"/>
</dbReference>
<sequence>MASLQDDLAKLLVPLSPRSRQQLEAKCLSAQPLNLLSILDTPATPAAPGLGGAVQLASAKQLAAVLLGRRVQECWHTLSVADRAQLQARLVHSLDCAPGGSESATILADCTVAVARHLAAEGVLWLELLLWIRKVAADGERLHELPACCSQFHGMMTLLKGLLMSPPSPPWRNLLEPHLTELCQACVSILEGTRCHQEGDAQTHAKNAIECLGSLAAIVRGEEAARLFHHQVVGVLVSDAIMGSELCDAALEALSQAAAADELLIADASFYHSPPSELCRVVRLALTASVTQRGSRRLKALRLLHSIADSHSRLLCTAQGVQLSAEEVLLSLVDLVAPDEVRVKANCWEGLFVGQNSAAESGAEYALLTRISKRMPDKLVLPLIYRSACRTLTGSDLPSKLAALASLGAVLPGCASGVKRQLHRVAKLVLRALVQPALHPVAFALVADLCALIPAETRCGSARLTERLLPPLLQQLQLLQLHDVGFPHALAALEAACPRSACGRLLPAFRPPQSGVAVLMWACEKLGELVLQHDSLEAGLADSIAKRLCTLISVLARRQHSTRHTAESVKAVGRRIAAVLQQVMTSASGVETRSAALEASGAWIKLMADSGSRCPEFLNTCLQAVENGLHDQFEPVSGVSAEASVRFCVALGPLAPSPGAVAVAGLECCARRPRPDLLWALAALVASTQCLHAVFGDLAAPEWSRLAQLLSGFLEQRELRGATAELVRHVPLCKATAVLLARLAAEVQEEERVEVFRNLCTAAAHMAVAAQEDSSTEVAEAMQLLREAARLRQSAAPARSSALQSSDEDSSDTSDCPSSASEESAPTVASTADLEGPGAGQALHVLCRAVGLT</sequence>
<dbReference type="AlphaFoldDB" id="A0A812NSK8"/>
<dbReference type="InterPro" id="IPR016024">
    <property type="entry name" value="ARM-type_fold"/>
</dbReference>
<dbReference type="InterPro" id="IPR011989">
    <property type="entry name" value="ARM-like"/>
</dbReference>
<dbReference type="Gene3D" id="1.25.10.10">
    <property type="entry name" value="Leucine-rich Repeat Variant"/>
    <property type="match status" value="1"/>
</dbReference>
<reference evidence="2" key="1">
    <citation type="submission" date="2021-02" db="EMBL/GenBank/DDBJ databases">
        <authorList>
            <person name="Dougan E. K."/>
            <person name="Rhodes N."/>
            <person name="Thang M."/>
            <person name="Chan C."/>
        </authorList>
    </citation>
    <scope>NUCLEOTIDE SEQUENCE</scope>
</reference>
<comment type="caution">
    <text evidence="2">The sequence shown here is derived from an EMBL/GenBank/DDBJ whole genome shotgun (WGS) entry which is preliminary data.</text>
</comment>
<organism evidence="2 3">
    <name type="scientific">Symbiodinium natans</name>
    <dbReference type="NCBI Taxonomy" id="878477"/>
    <lineage>
        <taxon>Eukaryota</taxon>
        <taxon>Sar</taxon>
        <taxon>Alveolata</taxon>
        <taxon>Dinophyceae</taxon>
        <taxon>Suessiales</taxon>
        <taxon>Symbiodiniaceae</taxon>
        <taxon>Symbiodinium</taxon>
    </lineage>
</organism>